<organism evidence="1 2">
    <name type="scientific">Legionella drancourtii LLAP12</name>
    <dbReference type="NCBI Taxonomy" id="658187"/>
    <lineage>
        <taxon>Bacteria</taxon>
        <taxon>Pseudomonadati</taxon>
        <taxon>Pseudomonadota</taxon>
        <taxon>Gammaproteobacteria</taxon>
        <taxon>Legionellales</taxon>
        <taxon>Legionellaceae</taxon>
        <taxon>Legionella</taxon>
    </lineage>
</organism>
<dbReference type="Proteomes" id="UP000002770">
    <property type="component" value="Unassembled WGS sequence"/>
</dbReference>
<gene>
    <name evidence="1" type="ORF">LDG_6929</name>
</gene>
<dbReference type="EMBL" id="JH413820">
    <property type="protein sequence ID" value="EHL31023.1"/>
    <property type="molecule type" value="Genomic_DNA"/>
</dbReference>
<dbReference type="AlphaFoldDB" id="G9ENV1"/>
<dbReference type="InParanoid" id="G9ENV1"/>
<dbReference type="Gene3D" id="1.10.3210.10">
    <property type="entry name" value="Hypothetical protein af1432"/>
    <property type="match status" value="1"/>
</dbReference>
<sequence>MTRKVTCARFFTTAPHYNNTALNKRPLQFFIHTVPAPTLMMKRLQRQGFFPKQVFPETKKSMETYLQEDGFDLQAMKHTPVELLRKPLKFAFSGQTFADIPQPYQSLIPVLDTYVTTIVNVLGDQLANRPYDPKEKLSENTSERGHALEALFITHQLRVCEKNKWAGLALQHDIARSTMADIHHGDRYHHLEADQILAPQGYSQEMATRFPFLHAFAKGMWSNYSKEYQSELLSPYSANSLLCQQKEAALIMQQLDDLYYSPDSTKQPEKSEQLLALVVRMMLLRLVDDSAKVVMPEIEQCFTSAQLKKIITEQTVAHIQTCSPEYFSQYQDLLKGALSLLRRTKVSSDYPERYQPIPEEDRLLSDFRGFQM</sequence>
<keyword evidence="2" id="KW-1185">Reference proteome</keyword>
<name>G9ENV1_9GAMM</name>
<accession>G9ENV1</accession>
<reference evidence="1 2" key="1">
    <citation type="journal article" date="2011" name="BMC Genomics">
        <title>Insight into cross-talk between intra-amoebal pathogens.</title>
        <authorList>
            <person name="Gimenez G."/>
            <person name="Bertelli C."/>
            <person name="Moliner C."/>
            <person name="Robert C."/>
            <person name="Raoult D."/>
            <person name="Fournier P.E."/>
            <person name="Greub G."/>
        </authorList>
    </citation>
    <scope>NUCLEOTIDE SEQUENCE [LARGE SCALE GENOMIC DNA]</scope>
    <source>
        <strain evidence="1 2">LLAP12</strain>
    </source>
</reference>
<dbReference type="HOGENOM" id="CLU_743528_0_0_6"/>
<protein>
    <submittedName>
        <fullName evidence="1">Uncharacterized protein</fullName>
    </submittedName>
</protein>
<evidence type="ECO:0000313" key="1">
    <source>
        <dbReference type="EMBL" id="EHL31023.1"/>
    </source>
</evidence>
<proteinExistence type="predicted"/>
<dbReference type="RefSeq" id="WP_006870855.1">
    <property type="nucleotide sequence ID" value="NZ_JH413820.1"/>
</dbReference>
<evidence type="ECO:0000313" key="2">
    <source>
        <dbReference type="Proteomes" id="UP000002770"/>
    </source>
</evidence>